<dbReference type="InterPro" id="IPR032186">
    <property type="entry name" value="DUF5018"/>
</dbReference>
<keyword evidence="3" id="KW-1185">Reference proteome</keyword>
<dbReference type="AlphaFoldDB" id="A0A1W1ZGM0"/>
<proteinExistence type="predicted"/>
<accession>A0A1W1ZGM0</accession>
<evidence type="ECO:0000313" key="3">
    <source>
        <dbReference type="Proteomes" id="UP000192756"/>
    </source>
</evidence>
<organism evidence="2 3">
    <name type="scientific">Pedobacter africanus</name>
    <dbReference type="NCBI Taxonomy" id="151894"/>
    <lineage>
        <taxon>Bacteria</taxon>
        <taxon>Pseudomonadati</taxon>
        <taxon>Bacteroidota</taxon>
        <taxon>Sphingobacteriia</taxon>
        <taxon>Sphingobacteriales</taxon>
        <taxon>Sphingobacteriaceae</taxon>
        <taxon>Pedobacter</taxon>
    </lineage>
</organism>
<dbReference type="Pfam" id="PF16410">
    <property type="entry name" value="DUF5018"/>
    <property type="match status" value="1"/>
</dbReference>
<name>A0A1W1ZGM0_9SPHI</name>
<sequence length="558" mass="59534">MRKHIFNIIIVAVVILTSCKKAVYVQPTNDARGINSLVAKFATGDLKETEAVKFDITGAETDQFVIPVPWFFPEDSDHETTPYMKAMKIEANLANNCKIEPKLGILDLTKENFFTFTDQLGNQKRISIRGERTKSKKSSITFFNIESAGVTGLIDQDKKTISLITVEDLSAVNVEVTMSAHATLDRSLEGMNLNAPAQLTVTAHDGLTKTTYSIMKTAPAKITYGFRSGSENLSFNLNLGTLGYTDGSRPGLAASGNFLVVSTANGQAPKYYNRSTGKYVGLMNLGAAKGNGTVTSDAVGNIILADYANAGETLKIYKTNAVTTAPQAFISWTNNSGFPVGSKMSVYGNLNEKAILIATCEGTSASGSNRFVRWVITNGVAGSAEVITAGGIPFWGAGVNGTKVTSRSADIADGSFAGFYDGGVNNLYYLDGNNTKALSLADQTSGNGWGINNSLADAKEFNNAKYLAFYCPSHFPGWGISSELYIYDVSSMGNFKGNVDKTSALVFSAKYAAVGNAVSASGDVLIAPSADGYKMQVFTIDFNAGNLACYEFNCVDVK</sequence>
<gene>
    <name evidence="2" type="ORF">SAMN04488524_0683</name>
</gene>
<feature type="domain" description="DUF5018" evidence="1">
    <location>
        <begin position="6"/>
        <end position="350"/>
    </location>
</feature>
<dbReference type="PROSITE" id="PS51257">
    <property type="entry name" value="PROKAR_LIPOPROTEIN"/>
    <property type="match status" value="1"/>
</dbReference>
<evidence type="ECO:0000259" key="1">
    <source>
        <dbReference type="Pfam" id="PF16410"/>
    </source>
</evidence>
<dbReference type="Proteomes" id="UP000192756">
    <property type="component" value="Unassembled WGS sequence"/>
</dbReference>
<dbReference type="EMBL" id="FWXT01000001">
    <property type="protein sequence ID" value="SMC47178.1"/>
    <property type="molecule type" value="Genomic_DNA"/>
</dbReference>
<evidence type="ECO:0000313" key="2">
    <source>
        <dbReference type="EMBL" id="SMC47178.1"/>
    </source>
</evidence>
<dbReference type="STRING" id="151894.SAMN04488524_0683"/>
<dbReference type="Gene3D" id="2.60.40.2340">
    <property type="match status" value="1"/>
</dbReference>
<reference evidence="3" key="1">
    <citation type="submission" date="2017-04" db="EMBL/GenBank/DDBJ databases">
        <authorList>
            <person name="Varghese N."/>
            <person name="Submissions S."/>
        </authorList>
    </citation>
    <scope>NUCLEOTIDE SEQUENCE [LARGE SCALE GENOMIC DNA]</scope>
    <source>
        <strain evidence="3">DSM 12126</strain>
    </source>
</reference>
<protein>
    <recommendedName>
        <fullName evidence="1">DUF5018 domain-containing protein</fullName>
    </recommendedName>
</protein>
<dbReference type="RefSeq" id="WP_084236999.1">
    <property type="nucleotide sequence ID" value="NZ_FWXT01000001.1"/>
</dbReference>
<dbReference type="OrthoDB" id="1094445at2"/>